<evidence type="ECO:0000259" key="15">
    <source>
        <dbReference type="PROSITE" id="PS52015"/>
    </source>
</evidence>
<dbReference type="PROSITE" id="PS52015">
    <property type="entry name" value="TONB_CTD"/>
    <property type="match status" value="1"/>
</dbReference>
<feature type="domain" description="TonB C-terminal" evidence="15">
    <location>
        <begin position="192"/>
        <end position="283"/>
    </location>
</feature>
<evidence type="ECO:0000256" key="2">
    <source>
        <dbReference type="ARBA" id="ARBA00006555"/>
    </source>
</evidence>
<comment type="similarity">
    <text evidence="2 13">Belongs to the TonB family.</text>
</comment>
<protein>
    <recommendedName>
        <fullName evidence="3 13">Protein TonB</fullName>
    </recommendedName>
</protein>
<dbReference type="InterPro" id="IPR037682">
    <property type="entry name" value="TonB_C"/>
</dbReference>
<dbReference type="Proteomes" id="UP001222680">
    <property type="component" value="Chromosome"/>
</dbReference>
<evidence type="ECO:0000256" key="1">
    <source>
        <dbReference type="ARBA" id="ARBA00004383"/>
    </source>
</evidence>
<feature type="compositionally biased region" description="Basic and acidic residues" evidence="14">
    <location>
        <begin position="101"/>
        <end position="129"/>
    </location>
</feature>
<comment type="subcellular location">
    <subcellularLocation>
        <location evidence="1 13">Cell inner membrane</location>
        <topology evidence="1 13">Single-pass membrane protein</topology>
        <orientation evidence="1 13">Periplasmic side</orientation>
    </subcellularLocation>
</comment>
<evidence type="ECO:0000256" key="14">
    <source>
        <dbReference type="SAM" id="MobiDB-lite"/>
    </source>
</evidence>
<keyword evidence="4 13" id="KW-0813">Transport</keyword>
<keyword evidence="17" id="KW-1185">Reference proteome</keyword>
<keyword evidence="8" id="KW-0677">Repeat</keyword>
<dbReference type="EMBL" id="CP092014">
    <property type="protein sequence ID" value="WFN96077.1"/>
    <property type="molecule type" value="Genomic_DNA"/>
</dbReference>
<evidence type="ECO:0000256" key="5">
    <source>
        <dbReference type="ARBA" id="ARBA00022475"/>
    </source>
</evidence>
<dbReference type="InterPro" id="IPR006260">
    <property type="entry name" value="TonB/TolA_C"/>
</dbReference>
<evidence type="ECO:0000256" key="9">
    <source>
        <dbReference type="ARBA" id="ARBA00022927"/>
    </source>
</evidence>
<dbReference type="NCBIfam" id="TIGR01352">
    <property type="entry name" value="tonB_Cterm"/>
    <property type="match status" value="1"/>
</dbReference>
<comment type="subunit">
    <text evidence="12">Homodimer. Forms a complex with the accessory proteins ExbB and ExbD.</text>
</comment>
<gene>
    <name evidence="16" type="ORF">MAY91_14915</name>
</gene>
<keyword evidence="6 13" id="KW-0997">Cell inner membrane</keyword>
<evidence type="ECO:0000256" key="7">
    <source>
        <dbReference type="ARBA" id="ARBA00022692"/>
    </source>
</evidence>
<proteinExistence type="inferred from homology"/>
<keyword evidence="7" id="KW-0812">Transmembrane</keyword>
<keyword evidence="13" id="KW-0735">Signal-anchor</keyword>
<evidence type="ECO:0000256" key="8">
    <source>
        <dbReference type="ARBA" id="ARBA00022737"/>
    </source>
</evidence>
<dbReference type="InterPro" id="IPR051045">
    <property type="entry name" value="TonB-dependent_transducer"/>
</dbReference>
<evidence type="ECO:0000313" key="17">
    <source>
        <dbReference type="Proteomes" id="UP001222680"/>
    </source>
</evidence>
<dbReference type="PANTHER" id="PTHR33446:SF8">
    <property type="entry name" value="PROTEIN TONB"/>
    <property type="match status" value="1"/>
</dbReference>
<accession>A0ABY8GFE2</accession>
<dbReference type="PANTHER" id="PTHR33446">
    <property type="entry name" value="PROTEIN TONB-RELATED"/>
    <property type="match status" value="1"/>
</dbReference>
<keyword evidence="9 13" id="KW-0653">Protein transport</keyword>
<evidence type="ECO:0000256" key="6">
    <source>
        <dbReference type="ARBA" id="ARBA00022519"/>
    </source>
</evidence>
<keyword evidence="10" id="KW-1133">Transmembrane helix</keyword>
<evidence type="ECO:0000313" key="16">
    <source>
        <dbReference type="EMBL" id="WFN96077.1"/>
    </source>
</evidence>
<organism evidence="16 17">
    <name type="scientific">Edwardsiella ictaluri</name>
    <dbReference type="NCBI Taxonomy" id="67780"/>
    <lineage>
        <taxon>Bacteria</taxon>
        <taxon>Pseudomonadati</taxon>
        <taxon>Pseudomonadota</taxon>
        <taxon>Gammaproteobacteria</taxon>
        <taxon>Enterobacterales</taxon>
        <taxon>Hafniaceae</taxon>
        <taxon>Edwardsiella</taxon>
    </lineage>
</organism>
<evidence type="ECO:0000256" key="13">
    <source>
        <dbReference type="RuleBase" id="RU362123"/>
    </source>
</evidence>
<keyword evidence="11" id="KW-0472">Membrane</keyword>
<sequence length="283" mass="30141">MSADKLTLKQFFLARRLSWPMTLSVSLHASLIAGLLYASYHEIRPQPAGDAGQIQAIMVNPAMFSVAGGAASVAPPAAAPPATQGTGLAQAALPSVPVPQEYKEKDAPSPERQQPRPNERTPPRKREVKPAPPKAQPPVQTRQATVAKVESPMPHAAMMPDKVQGAASKVTAESATGTLLNAAPQAAAGRSVAVGAPQAVSRPEPAYPQRALALHIEGRVKLRFDVDSEGRVGNVSILSAEPPGVFEREVKRAARRWRYQPGRPGQNVQVTVYFRIDGRAAVE</sequence>
<evidence type="ECO:0000256" key="3">
    <source>
        <dbReference type="ARBA" id="ARBA00022362"/>
    </source>
</evidence>
<name>A0ABY8GFE2_EDWIC</name>
<reference evidence="16 17" key="1">
    <citation type="submission" date="2022-02" db="EMBL/GenBank/DDBJ databases">
        <title>Phenotypic, genotypic and serological characterization of Edwardsiella ictaluri from catfish and ornamental fish species.</title>
        <authorList>
            <person name="Rose D."/>
            <person name="Tekedar H.C."/>
            <person name="Waldbieser G.C."/>
            <person name="Aarattuthodi S."/>
            <person name="Griffin M.J."/>
        </authorList>
    </citation>
    <scope>NUCLEOTIDE SEQUENCE [LARGE SCALE GENOMIC DNA]</scope>
    <source>
        <strain evidence="16 17">13 TAL-140 K3</strain>
    </source>
</reference>
<dbReference type="PRINTS" id="PR01374">
    <property type="entry name" value="TONBPROTEIN"/>
</dbReference>
<keyword evidence="5 13" id="KW-1003">Cell membrane</keyword>
<comment type="function">
    <text evidence="13">Interacts with outer membrane receptor proteins that carry out high-affinity binding and energy dependent uptake into the periplasmic space of specific substrates. It could act to transduce energy from the cytoplasmic membrane to specific energy-requiring processes in the outer membrane, resulting in the release into the periplasm of ligands bound by these outer membrane proteins.</text>
</comment>
<dbReference type="RefSeq" id="WP_015871017.1">
    <property type="nucleotide sequence ID" value="NZ_AP028097.1"/>
</dbReference>
<dbReference type="InterPro" id="IPR003538">
    <property type="entry name" value="TonB"/>
</dbReference>
<feature type="region of interest" description="Disordered" evidence="14">
    <location>
        <begin position="101"/>
        <end position="147"/>
    </location>
</feature>
<evidence type="ECO:0000256" key="12">
    <source>
        <dbReference type="ARBA" id="ARBA00025849"/>
    </source>
</evidence>
<dbReference type="GeneID" id="69538657"/>
<evidence type="ECO:0000256" key="4">
    <source>
        <dbReference type="ARBA" id="ARBA00022448"/>
    </source>
</evidence>
<dbReference type="SUPFAM" id="SSF74653">
    <property type="entry name" value="TolA/TonB C-terminal domain"/>
    <property type="match status" value="1"/>
</dbReference>
<evidence type="ECO:0000256" key="10">
    <source>
        <dbReference type="ARBA" id="ARBA00022989"/>
    </source>
</evidence>
<dbReference type="Gene3D" id="3.30.2420.10">
    <property type="entry name" value="TonB"/>
    <property type="match status" value="1"/>
</dbReference>
<dbReference type="Pfam" id="PF03544">
    <property type="entry name" value="TonB_C"/>
    <property type="match status" value="1"/>
</dbReference>
<evidence type="ECO:0000256" key="11">
    <source>
        <dbReference type="ARBA" id="ARBA00023136"/>
    </source>
</evidence>